<keyword evidence="2" id="KW-1185">Reference proteome</keyword>
<sequence>MLNWSVPAWMECSTDTHDLVSNSQCRSWLPHLPRSDCICFARQSVQQQRETLTRGLHQMEVEIA</sequence>
<gene>
    <name evidence="1" type="ORF">JI435_416700</name>
</gene>
<organism evidence="1 2">
    <name type="scientific">Phaeosphaeria nodorum (strain SN15 / ATCC MYA-4574 / FGSC 10173)</name>
    <name type="common">Glume blotch fungus</name>
    <name type="synonym">Parastagonospora nodorum</name>
    <dbReference type="NCBI Taxonomy" id="321614"/>
    <lineage>
        <taxon>Eukaryota</taxon>
        <taxon>Fungi</taxon>
        <taxon>Dikarya</taxon>
        <taxon>Ascomycota</taxon>
        <taxon>Pezizomycotina</taxon>
        <taxon>Dothideomycetes</taxon>
        <taxon>Pleosporomycetidae</taxon>
        <taxon>Pleosporales</taxon>
        <taxon>Pleosporineae</taxon>
        <taxon>Phaeosphaeriaceae</taxon>
        <taxon>Parastagonospora</taxon>
    </lineage>
</organism>
<reference evidence="2" key="1">
    <citation type="journal article" date="2021" name="BMC Genomics">
        <title>Chromosome-level genome assembly and manually-curated proteome of model necrotroph Parastagonospora nodorum Sn15 reveals a genome-wide trove of candidate effector homologs, and redundancy of virulence-related functions within an accessory chromosome.</title>
        <authorList>
            <person name="Bertazzoni S."/>
            <person name="Jones D.A.B."/>
            <person name="Phan H.T."/>
            <person name="Tan K.-C."/>
            <person name="Hane J.K."/>
        </authorList>
    </citation>
    <scope>NUCLEOTIDE SEQUENCE [LARGE SCALE GENOMIC DNA]</scope>
    <source>
        <strain evidence="2">SN15 / ATCC MYA-4574 / FGSC 10173)</strain>
    </source>
</reference>
<dbReference type="EMBL" id="CP069034">
    <property type="protein sequence ID" value="QRD01457.1"/>
    <property type="molecule type" value="Genomic_DNA"/>
</dbReference>
<dbReference type="AlphaFoldDB" id="A0A7U2FA21"/>
<accession>A0A7U2FA21</accession>
<evidence type="ECO:0000313" key="1">
    <source>
        <dbReference type="EMBL" id="QRD01457.1"/>
    </source>
</evidence>
<proteinExistence type="predicted"/>
<protein>
    <submittedName>
        <fullName evidence="1">Uncharacterized protein</fullName>
    </submittedName>
</protein>
<dbReference type="Proteomes" id="UP000663193">
    <property type="component" value="Chromosome 12"/>
</dbReference>
<dbReference type="VEuPathDB" id="FungiDB:JI435_416700"/>
<name>A0A7U2FA21_PHANO</name>
<evidence type="ECO:0000313" key="2">
    <source>
        <dbReference type="Proteomes" id="UP000663193"/>
    </source>
</evidence>